<dbReference type="GO" id="GO:0008270">
    <property type="term" value="F:zinc ion binding"/>
    <property type="evidence" value="ECO:0007669"/>
    <property type="project" value="UniProtKB-KW"/>
</dbReference>
<reference evidence="7" key="1">
    <citation type="submission" date="2017-01" db="EMBL/GenBank/DDBJ databases">
        <title>A deep insight into the sialotranscriptome of adult male and female Cluex tarsalis mosquitoes.</title>
        <authorList>
            <person name="Ribeiro J.M."/>
            <person name="Moreira F."/>
            <person name="Bernard K.A."/>
            <person name="Calvo E."/>
        </authorList>
    </citation>
    <scope>NUCLEOTIDE SEQUENCE</scope>
    <source>
        <strain evidence="7">Kern County</strain>
        <tissue evidence="7">Salivary glands</tissue>
    </source>
</reference>
<keyword evidence="4" id="KW-0175">Coiled coil</keyword>
<evidence type="ECO:0000256" key="5">
    <source>
        <dbReference type="SAM" id="MobiDB-lite"/>
    </source>
</evidence>
<dbReference type="PROSITE" id="PS50089">
    <property type="entry name" value="ZF_RING_2"/>
    <property type="match status" value="1"/>
</dbReference>
<dbReference type="InterPro" id="IPR001841">
    <property type="entry name" value="Znf_RING"/>
</dbReference>
<dbReference type="EMBL" id="GFDL01013967">
    <property type="protein sequence ID" value="JAV21078.1"/>
    <property type="molecule type" value="Transcribed_RNA"/>
</dbReference>
<dbReference type="PANTHER" id="PTHR46569:SF1">
    <property type="entry name" value="E3 UBIQUITIN-PROTEIN LIGASE RFWD3-RELATED"/>
    <property type="match status" value="1"/>
</dbReference>
<dbReference type="InterPro" id="IPR052639">
    <property type="entry name" value="TRAIP_ubiq-protein_ligase"/>
</dbReference>
<organism evidence="7">
    <name type="scientific">Culex tarsalis</name>
    <name type="common">Encephalitis mosquito</name>
    <dbReference type="NCBI Taxonomy" id="7177"/>
    <lineage>
        <taxon>Eukaryota</taxon>
        <taxon>Metazoa</taxon>
        <taxon>Ecdysozoa</taxon>
        <taxon>Arthropoda</taxon>
        <taxon>Hexapoda</taxon>
        <taxon>Insecta</taxon>
        <taxon>Pterygota</taxon>
        <taxon>Neoptera</taxon>
        <taxon>Endopterygota</taxon>
        <taxon>Diptera</taxon>
        <taxon>Nematocera</taxon>
        <taxon>Culicoidea</taxon>
        <taxon>Culicidae</taxon>
        <taxon>Culicinae</taxon>
        <taxon>Culicini</taxon>
        <taxon>Culex</taxon>
        <taxon>Culex</taxon>
    </lineage>
</organism>
<evidence type="ECO:0000256" key="3">
    <source>
        <dbReference type="PROSITE-ProRule" id="PRU00175"/>
    </source>
</evidence>
<protein>
    <submittedName>
        <fullName evidence="7">Putative e3 ubiquitin-protein ligase traip</fullName>
    </submittedName>
</protein>
<dbReference type="GO" id="GO:0061630">
    <property type="term" value="F:ubiquitin protein ligase activity"/>
    <property type="evidence" value="ECO:0007669"/>
    <property type="project" value="TreeGrafter"/>
</dbReference>
<feature type="compositionally biased region" description="Basic and acidic residues" evidence="5">
    <location>
        <begin position="383"/>
        <end position="398"/>
    </location>
</feature>
<evidence type="ECO:0000256" key="4">
    <source>
        <dbReference type="SAM" id="Coils"/>
    </source>
</evidence>
<feature type="region of interest" description="Disordered" evidence="5">
    <location>
        <begin position="260"/>
        <end position="279"/>
    </location>
</feature>
<name>A0A1Q3F0R5_CULTA</name>
<feature type="region of interest" description="Disordered" evidence="5">
    <location>
        <begin position="381"/>
        <end position="439"/>
    </location>
</feature>
<dbReference type="Pfam" id="PF13639">
    <property type="entry name" value="zf-RING_2"/>
    <property type="match status" value="1"/>
</dbReference>
<dbReference type="GO" id="GO:0031297">
    <property type="term" value="P:replication fork processing"/>
    <property type="evidence" value="ECO:0007669"/>
    <property type="project" value="TreeGrafter"/>
</dbReference>
<evidence type="ECO:0000256" key="1">
    <source>
        <dbReference type="ARBA" id="ARBA00022771"/>
    </source>
</evidence>
<accession>A0A1Q3F0R5</accession>
<dbReference type="Gene3D" id="3.30.40.10">
    <property type="entry name" value="Zinc/RING finger domain, C3HC4 (zinc finger)"/>
    <property type="match status" value="1"/>
</dbReference>
<keyword evidence="1 3" id="KW-0863">Zinc-finger</keyword>
<keyword evidence="2" id="KW-0862">Zinc</keyword>
<sequence>MNLTCAICSDLLMPSDDIHMTPCGHAFHYACLLQWLQRSKTCPQCRNKCHEKSLIKAYFNVAVNDDSTAEDNATLLHKLDNLTLAVREKDKKLKEYEEKAETEKGDRKKMKKIIKGLEELVQKKDFTLMAYTQELDMLRLDRAHMLKLQAELKELKGKMDLMSTVEHVITATAQEVEEMIANDNDPRTLAVLVASLKRELKVSDGRCHEMRDRIKYVQKDLSEEKAKRKALEEKMSAADSELYRLEQEVKRLEKNAATTLDASSESDSVVLNTPDQPPKRKRVVADLDQSTPMSDKVRNIMASESPYLNIKASSIGLVPILRAGLSSTATAKSSAAAAGAGTLTKTQSDLSDRFSIMRNPRLAARTTALPPNKNLVFNGLGGSEKKENFPGFPERKEPLATAPVKPTSSSSSTISLSKRLKTGKLSRHPSTTKFSTAQQMMNDFLLPDDDY</sequence>
<feature type="compositionally biased region" description="Polar residues" evidence="5">
    <location>
        <begin position="260"/>
        <end position="274"/>
    </location>
</feature>
<feature type="compositionally biased region" description="Low complexity" evidence="5">
    <location>
        <begin position="407"/>
        <end position="417"/>
    </location>
</feature>
<dbReference type="PANTHER" id="PTHR46569">
    <property type="entry name" value="E3 UBIQUITIN-PROTEIN LIGASE TRAIP"/>
    <property type="match status" value="1"/>
</dbReference>
<feature type="coiled-coil region" evidence="4">
    <location>
        <begin position="79"/>
        <end position="113"/>
    </location>
</feature>
<dbReference type="GO" id="GO:0090734">
    <property type="term" value="C:site of DNA damage"/>
    <property type="evidence" value="ECO:0007669"/>
    <property type="project" value="TreeGrafter"/>
</dbReference>
<feature type="domain" description="RING-type" evidence="6">
    <location>
        <begin position="5"/>
        <end position="46"/>
    </location>
</feature>
<feature type="compositionally biased region" description="Polar residues" evidence="5">
    <location>
        <begin position="428"/>
        <end position="439"/>
    </location>
</feature>
<proteinExistence type="predicted"/>
<evidence type="ECO:0000256" key="2">
    <source>
        <dbReference type="ARBA" id="ARBA00022833"/>
    </source>
</evidence>
<evidence type="ECO:0000259" key="6">
    <source>
        <dbReference type="PROSITE" id="PS50089"/>
    </source>
</evidence>
<dbReference type="GO" id="GO:0016567">
    <property type="term" value="P:protein ubiquitination"/>
    <property type="evidence" value="ECO:0007669"/>
    <property type="project" value="TreeGrafter"/>
</dbReference>
<keyword evidence="1 3" id="KW-0479">Metal-binding</keyword>
<dbReference type="InterPro" id="IPR013083">
    <property type="entry name" value="Znf_RING/FYVE/PHD"/>
</dbReference>
<dbReference type="CDD" id="cd16480">
    <property type="entry name" value="RING-H2_TRAIP"/>
    <property type="match status" value="1"/>
</dbReference>
<evidence type="ECO:0000313" key="7">
    <source>
        <dbReference type="EMBL" id="JAV21078.1"/>
    </source>
</evidence>
<dbReference type="AlphaFoldDB" id="A0A1Q3F0R5"/>
<dbReference type="SMART" id="SM00184">
    <property type="entry name" value="RING"/>
    <property type="match status" value="1"/>
</dbReference>
<feature type="compositionally biased region" description="Basic residues" evidence="5">
    <location>
        <begin position="418"/>
        <end position="427"/>
    </location>
</feature>
<dbReference type="SUPFAM" id="SSF57850">
    <property type="entry name" value="RING/U-box"/>
    <property type="match status" value="1"/>
</dbReference>
<dbReference type="GO" id="GO:0005634">
    <property type="term" value="C:nucleus"/>
    <property type="evidence" value="ECO:0007669"/>
    <property type="project" value="TreeGrafter"/>
</dbReference>